<dbReference type="AlphaFoldDB" id="A0A813IG21"/>
<feature type="domain" description="Methyltransferase FkbM" evidence="2">
    <location>
        <begin position="331"/>
        <end position="524"/>
    </location>
</feature>
<feature type="compositionally biased region" description="Low complexity" evidence="1">
    <location>
        <begin position="120"/>
        <end position="133"/>
    </location>
</feature>
<dbReference type="Pfam" id="PF05050">
    <property type="entry name" value="Methyltransf_21"/>
    <property type="match status" value="1"/>
</dbReference>
<gene>
    <name evidence="3" type="ORF">PGLA2088_LOCUS7527</name>
</gene>
<sequence length="556" mass="61520">EGTKELSETGGGSSLQEEEEEELPDGRLGAVCVRLAACVALLRSQEASDLEEALRQVYFLEPEGLFAGLEEDWHFLLSVRWAWLLQEGQRWPVFQLLTELWEQQQKEQQKQQQKQQQQQQLQQAASQQRAAQAADHRSAVGGTCGKGEEVDADELSFLEGLQGFDRARLRAVWRYKGTAELLPMWAAWQMERRPCGPPEPLATASHAVAIAFNLRAVHWNSRNWLTLKIYLGRDVCWAGALSILGSKGISEGLELARRALSGLVLLRSGELGGGQGTQLQEVLRSRWPLLRLLAELYASMLLLAEVGTSWALVADLSESGRFSKGRLVVVEVGTHDGLDVQLGTQRLAQFVGLEPHPSLHERAQARLMGLLEAHPDKAAETRVALIKAAALDVSGRAPFFANLPSGAGLDAGHPLWGVDSSSSLLRPAQVSGSQEVYQRYAQETLEVTTVRLDELAVQFEFRAIDVLQLDCEGVELKALAGAGRLLQEVSLVQVEGYNEEAAEARHEGMETAAQKRAWLEAHNFTLLFEMVDDAVYLRNDLLPLLLPEKRQRSHAI</sequence>
<dbReference type="Gene3D" id="3.40.50.150">
    <property type="entry name" value="Vaccinia Virus protein VP39"/>
    <property type="match status" value="1"/>
</dbReference>
<feature type="region of interest" description="Disordered" evidence="1">
    <location>
        <begin position="120"/>
        <end position="145"/>
    </location>
</feature>
<feature type="region of interest" description="Disordered" evidence="1">
    <location>
        <begin position="1"/>
        <end position="23"/>
    </location>
</feature>
<dbReference type="PANTHER" id="PTHR34203:SF15">
    <property type="entry name" value="SLL1173 PROTEIN"/>
    <property type="match status" value="1"/>
</dbReference>
<protein>
    <recommendedName>
        <fullName evidence="2">Methyltransferase FkbM domain-containing protein</fullName>
    </recommendedName>
</protein>
<name>A0A813IG21_POLGL</name>
<comment type="caution">
    <text evidence="3">The sequence shown here is derived from an EMBL/GenBank/DDBJ whole genome shotgun (WGS) entry which is preliminary data.</text>
</comment>
<dbReference type="EMBL" id="CAJNNW010007837">
    <property type="protein sequence ID" value="CAE8649554.1"/>
    <property type="molecule type" value="Genomic_DNA"/>
</dbReference>
<proteinExistence type="predicted"/>
<dbReference type="InterPro" id="IPR052514">
    <property type="entry name" value="SAM-dependent_MTase"/>
</dbReference>
<dbReference type="Proteomes" id="UP000626109">
    <property type="component" value="Unassembled WGS sequence"/>
</dbReference>
<organism evidence="3 4">
    <name type="scientific">Polarella glacialis</name>
    <name type="common">Dinoflagellate</name>
    <dbReference type="NCBI Taxonomy" id="89957"/>
    <lineage>
        <taxon>Eukaryota</taxon>
        <taxon>Sar</taxon>
        <taxon>Alveolata</taxon>
        <taxon>Dinophyceae</taxon>
        <taxon>Suessiales</taxon>
        <taxon>Suessiaceae</taxon>
        <taxon>Polarella</taxon>
    </lineage>
</organism>
<dbReference type="InterPro" id="IPR029063">
    <property type="entry name" value="SAM-dependent_MTases_sf"/>
</dbReference>
<evidence type="ECO:0000313" key="4">
    <source>
        <dbReference type="Proteomes" id="UP000626109"/>
    </source>
</evidence>
<evidence type="ECO:0000256" key="1">
    <source>
        <dbReference type="SAM" id="MobiDB-lite"/>
    </source>
</evidence>
<evidence type="ECO:0000313" key="3">
    <source>
        <dbReference type="EMBL" id="CAE8649554.1"/>
    </source>
</evidence>
<dbReference type="InterPro" id="IPR006342">
    <property type="entry name" value="FkbM_mtfrase"/>
</dbReference>
<feature type="non-terminal residue" evidence="3">
    <location>
        <position position="1"/>
    </location>
</feature>
<dbReference type="NCBIfam" id="TIGR01444">
    <property type="entry name" value="fkbM_fam"/>
    <property type="match status" value="1"/>
</dbReference>
<reference evidence="3" key="1">
    <citation type="submission" date="2021-02" db="EMBL/GenBank/DDBJ databases">
        <authorList>
            <person name="Dougan E. K."/>
            <person name="Rhodes N."/>
            <person name="Thang M."/>
            <person name="Chan C."/>
        </authorList>
    </citation>
    <scope>NUCLEOTIDE SEQUENCE</scope>
</reference>
<accession>A0A813IG21</accession>
<feature type="non-terminal residue" evidence="3">
    <location>
        <position position="556"/>
    </location>
</feature>
<evidence type="ECO:0000259" key="2">
    <source>
        <dbReference type="Pfam" id="PF05050"/>
    </source>
</evidence>
<dbReference type="SUPFAM" id="SSF53335">
    <property type="entry name" value="S-adenosyl-L-methionine-dependent methyltransferases"/>
    <property type="match status" value="1"/>
</dbReference>
<dbReference type="PANTHER" id="PTHR34203">
    <property type="entry name" value="METHYLTRANSFERASE, FKBM FAMILY PROTEIN"/>
    <property type="match status" value="1"/>
</dbReference>